<evidence type="ECO:0000256" key="2">
    <source>
        <dbReference type="RuleBase" id="RU368122"/>
    </source>
</evidence>
<dbReference type="STRING" id="1381753.V2XX86"/>
<proteinExistence type="predicted"/>
<keyword evidence="5" id="KW-0378">Hydrolase</keyword>
<comment type="subcellular location">
    <subcellularLocation>
        <location evidence="2">Secreted</location>
    </subcellularLocation>
</comment>
<dbReference type="InterPro" id="IPR049892">
    <property type="entry name" value="AA9"/>
</dbReference>
<comment type="function">
    <text evidence="2">Lytic polysaccharide monooxygenase (LMPO) that depolymerizes crystalline and amorphous polysaccharides via the oxidation of scissile alpha- or beta-(1-4)-glycosidic bonds, yielding C1 and/or C4 oxidation products. Catalysis by LPMOs requires the reduction of the active-site copper from Cu(II) to Cu(I) by a reducing agent and H(2)O(2) or O(2) as a cosubstrate.</text>
</comment>
<dbReference type="CDD" id="cd21175">
    <property type="entry name" value="LPMO_AA9"/>
    <property type="match status" value="1"/>
</dbReference>
<keyword evidence="2" id="KW-0119">Carbohydrate metabolism</keyword>
<dbReference type="HOGENOM" id="CLU_031730_1_1_1"/>
<dbReference type="SMR" id="V2XX86"/>
<evidence type="ECO:0000256" key="3">
    <source>
        <dbReference type="SAM" id="SignalP"/>
    </source>
</evidence>
<dbReference type="Gene3D" id="2.70.50.70">
    <property type="match status" value="1"/>
</dbReference>
<feature type="domain" description="Auxiliary Activity family 9 catalytic" evidence="4">
    <location>
        <begin position="20"/>
        <end position="227"/>
    </location>
</feature>
<dbReference type="Pfam" id="PF03443">
    <property type="entry name" value="AA9"/>
    <property type="match status" value="1"/>
</dbReference>
<comment type="caution">
    <text evidence="5">The sequence shown here is derived from an EMBL/GenBank/DDBJ whole genome shotgun (WGS) entry which is preliminary data.</text>
</comment>
<feature type="signal peptide" evidence="3">
    <location>
        <begin position="1"/>
        <end position="19"/>
    </location>
</feature>
<dbReference type="Proteomes" id="UP000017559">
    <property type="component" value="Unassembled WGS sequence"/>
</dbReference>
<keyword evidence="2" id="KW-0136">Cellulose degradation</keyword>
<keyword evidence="6" id="KW-1185">Reference proteome</keyword>
<evidence type="ECO:0000313" key="6">
    <source>
        <dbReference type="Proteomes" id="UP000017559"/>
    </source>
</evidence>
<dbReference type="OrthoDB" id="4849160at2759"/>
<protein>
    <recommendedName>
        <fullName evidence="2">AA9 family lytic polysaccharide monooxygenase</fullName>
        <ecNumber evidence="2">1.14.99.56</ecNumber>
    </recommendedName>
    <alternativeName>
        <fullName evidence="2">Endo-beta-1,4-glucanase</fullName>
    </alternativeName>
    <alternativeName>
        <fullName evidence="2">Glycosyl hydrolase 61 family protein</fullName>
    </alternativeName>
</protein>
<dbReference type="AlphaFoldDB" id="V2XX86"/>
<dbReference type="InterPro" id="IPR005103">
    <property type="entry name" value="AA9_LPMO"/>
</dbReference>
<gene>
    <name evidence="5" type="ORF">Moror_6341</name>
</gene>
<evidence type="ECO:0000313" key="5">
    <source>
        <dbReference type="EMBL" id="ESK97120.1"/>
    </source>
</evidence>
<keyword evidence="1 2" id="KW-1015">Disulfide bond</keyword>
<dbReference type="GO" id="GO:0005576">
    <property type="term" value="C:extracellular region"/>
    <property type="evidence" value="ECO:0007669"/>
    <property type="project" value="UniProtKB-SubCell"/>
</dbReference>
<dbReference type="GO" id="GO:0030245">
    <property type="term" value="P:cellulose catabolic process"/>
    <property type="evidence" value="ECO:0007669"/>
    <property type="project" value="UniProtKB-UniRule"/>
</dbReference>
<feature type="chain" id="PRO_5004712621" description="AA9 family lytic polysaccharide monooxygenase" evidence="3">
    <location>
        <begin position="20"/>
        <end position="243"/>
    </location>
</feature>
<keyword evidence="2" id="KW-0964">Secreted</keyword>
<dbReference type="PANTHER" id="PTHR33353:SF19">
    <property type="entry name" value="GLYCOSYLHYDROLASE FAMILY 61-8 PROTEIN"/>
    <property type="match status" value="1"/>
</dbReference>
<dbReference type="EMBL" id="AWSO01000035">
    <property type="protein sequence ID" value="ESK97120.1"/>
    <property type="molecule type" value="Genomic_DNA"/>
</dbReference>
<comment type="catalytic activity">
    <reaction evidence="2">
        <text>[(1-&gt;4)-beta-D-glucosyl]n+m + reduced acceptor + O2 = 4-dehydro-beta-D-glucosyl-[(1-&gt;4)-beta-D-glucosyl]n-1 + [(1-&gt;4)-beta-D-glucosyl]m + acceptor + H2O.</text>
        <dbReference type="EC" id="1.14.99.56"/>
    </reaction>
</comment>
<sequence length="243" mass="26101">MFGFLALFSLAAISSEVNAHGGVLSYKFDNAWYTGYSPYLSPSGQTSIQREWDSYNPITNPTHAQLACNINGAPLGQQLSATVAAGSSVTAFWNPWPHTIGPVLVYMAQCPGPCSTADVASLDWFKIDEAGLITGNLVDGLWAQGQLVSNNNSWTTVIPASLRAGEYMLRHELIAIHTSNIPQFYPNCAQLKVTGEGNAVPNSTVKFPGGYSRSDPGVIIDIYAAENRGQTTYQIPGPPVFRG</sequence>
<dbReference type="KEGG" id="mrr:Moror_6341"/>
<evidence type="ECO:0000259" key="4">
    <source>
        <dbReference type="Pfam" id="PF03443"/>
    </source>
</evidence>
<name>V2XX86_MONRO</name>
<dbReference type="EC" id="1.14.99.56" evidence="2"/>
<comment type="domain">
    <text evidence="2">Has a modular structure: an endo-beta-1,4-glucanase catalytic module at the N-terminus, a linker rich in serines and threonines, and a C-terminal carbohydrate-binding module (CBM).</text>
</comment>
<keyword evidence="3" id="KW-0732">Signal</keyword>
<evidence type="ECO:0000256" key="1">
    <source>
        <dbReference type="ARBA" id="ARBA00023157"/>
    </source>
</evidence>
<accession>V2XX86</accession>
<reference evidence="5 6" key="1">
    <citation type="journal article" date="2014" name="BMC Genomics">
        <title>Genome and secretome analysis of the hemibiotrophic fungal pathogen, Moniliophthora roreri, which causes frosty pod rot disease of cacao: mechanisms of the biotrophic and necrotrophic phases.</title>
        <authorList>
            <person name="Meinhardt L.W."/>
            <person name="Costa G.G.L."/>
            <person name="Thomazella D.P.T."/>
            <person name="Teixeira P.J.P.L."/>
            <person name="Carazzolle M.F."/>
            <person name="Schuster S.C."/>
            <person name="Carlson J.E."/>
            <person name="Guiltinan M.J."/>
            <person name="Mieczkowski P."/>
            <person name="Farmer A."/>
            <person name="Ramaraj T."/>
            <person name="Crozier J."/>
            <person name="Davis R.E."/>
            <person name="Shao J."/>
            <person name="Melnick R.L."/>
            <person name="Pereira G.A.G."/>
            <person name="Bailey B.A."/>
        </authorList>
    </citation>
    <scope>NUCLEOTIDE SEQUENCE [LARGE SCALE GENOMIC DNA]</scope>
    <source>
        <strain evidence="5 6">MCA 2997</strain>
    </source>
</reference>
<keyword evidence="2" id="KW-0624">Polysaccharide degradation</keyword>
<dbReference type="PANTHER" id="PTHR33353">
    <property type="entry name" value="PUTATIVE (AFU_ORTHOLOGUE AFUA_1G12560)-RELATED"/>
    <property type="match status" value="1"/>
</dbReference>
<dbReference type="GO" id="GO:0030248">
    <property type="term" value="F:cellulose binding"/>
    <property type="evidence" value="ECO:0007669"/>
    <property type="project" value="UniProtKB-UniRule"/>
</dbReference>
<dbReference type="GO" id="GO:0008810">
    <property type="term" value="F:cellulase activity"/>
    <property type="evidence" value="ECO:0007669"/>
    <property type="project" value="UniProtKB-UniRule"/>
</dbReference>
<organism evidence="5 6">
    <name type="scientific">Moniliophthora roreri (strain MCA 2997)</name>
    <name type="common">Cocoa frosty pod rot fungus</name>
    <name type="synonym">Crinipellis roreri</name>
    <dbReference type="NCBI Taxonomy" id="1381753"/>
    <lineage>
        <taxon>Eukaryota</taxon>
        <taxon>Fungi</taxon>
        <taxon>Dikarya</taxon>
        <taxon>Basidiomycota</taxon>
        <taxon>Agaricomycotina</taxon>
        <taxon>Agaricomycetes</taxon>
        <taxon>Agaricomycetidae</taxon>
        <taxon>Agaricales</taxon>
        <taxon>Marasmiineae</taxon>
        <taxon>Marasmiaceae</taxon>
        <taxon>Moniliophthora</taxon>
    </lineage>
</organism>